<feature type="region of interest" description="Disordered" evidence="2">
    <location>
        <begin position="355"/>
        <end position="374"/>
    </location>
</feature>
<evidence type="ECO:0000259" key="3">
    <source>
        <dbReference type="Pfam" id="PF18962"/>
    </source>
</evidence>
<accession>A0ABS5S4M1</accession>
<keyword evidence="5" id="KW-1185">Reference proteome</keyword>
<evidence type="ECO:0000313" key="4">
    <source>
        <dbReference type="EMBL" id="MBT0607923.1"/>
    </source>
</evidence>
<evidence type="ECO:0000256" key="2">
    <source>
        <dbReference type="SAM" id="MobiDB-lite"/>
    </source>
</evidence>
<dbReference type="Pfam" id="PF18962">
    <property type="entry name" value="Por_Secre_tail"/>
    <property type="match status" value="1"/>
</dbReference>
<feature type="domain" description="Secretion system C-terminal sorting" evidence="3">
    <location>
        <begin position="714"/>
        <end position="789"/>
    </location>
</feature>
<protein>
    <submittedName>
        <fullName evidence="4">T9SS type A sorting domain-containing protein</fullName>
    </submittedName>
</protein>
<keyword evidence="1" id="KW-0732">Signal</keyword>
<dbReference type="Proteomes" id="UP001297092">
    <property type="component" value="Unassembled WGS sequence"/>
</dbReference>
<dbReference type="InterPro" id="IPR026444">
    <property type="entry name" value="Secre_tail"/>
</dbReference>
<comment type="caution">
    <text evidence="4">The sequence shown here is derived from an EMBL/GenBank/DDBJ whole genome shotgun (WGS) entry which is preliminary data.</text>
</comment>
<sequence>MKTLLRTRGINCGFLLFLGLFFCILNMQGQIISQYVETDSGTTPKGIEIWNNTSSSINFATNNLQIFQGTNGAALSAQSGTLINTGILEPNEVLVIGTTDIGTYLTNQGLTAVRFIDFGFSFNGNDALQVRLGSTATDTFGTPGSNPGSSWAGSGVSTANQNIQLNQGITSGSTGFTDPSVRFNTVSSTPSSSGGLAGFGIAPISNITYTFDNNSWTPADPDLSAPTAADNILILNGTATLTTVININDVTVNAGATLNIENVLNLNGDLTNNGDLIFASSATANGELGPVPPTSTISGNATVQNYMSAIRAYRLISSAVTTTNNAVGSQSINANWQEGVNNPDINTNLNPNEGFGTHITGSQTGQNGFDATPSGNPSMYTLNATAQAFEAVSNTNTNTLNAGQPYLLFVRGDRSIDVTSNASNPTITRLRATGSLQTGNITQSNLSEIAGGFSAIGNPYQCAVDMELVLANSTNLSTDFFYIYDATLNTNGAYVTIDMTDGGTNTAGSPANQFLQPGQGAQVITLAAGPASILFEESDKAPGAASFYQTDATSTATASIIGQLYTTENFTNGGKLHDSFGIKFSADYSNAVNEKDALKPNNFRENMGIKNGDAILSIEKRELPVAGETIQLNNYGYYNSDYTLVIQNNAVTTVDVFLEDTFTGEVNQLMEGENIVTFSVDATDPMSIDEDRFQIVFVEKVLGVNDNAVSNFTLYPNPLTANGFYISIGQQASTPVEVSVVDMQGRVIFSNTFDNAESSFKVSLENSLAAGIYIANVSYNGATTSQKIVKQ</sequence>
<name>A0ABS5S4M1_9FLAO</name>
<organism evidence="4 5">
    <name type="scientific">Aequorivita echinoideorum</name>
    <dbReference type="NCBI Taxonomy" id="1549647"/>
    <lineage>
        <taxon>Bacteria</taxon>
        <taxon>Pseudomonadati</taxon>
        <taxon>Bacteroidota</taxon>
        <taxon>Flavobacteriia</taxon>
        <taxon>Flavobacteriales</taxon>
        <taxon>Flavobacteriaceae</taxon>
        <taxon>Aequorivita</taxon>
    </lineage>
</organism>
<proteinExistence type="predicted"/>
<evidence type="ECO:0000313" key="5">
    <source>
        <dbReference type="Proteomes" id="UP001297092"/>
    </source>
</evidence>
<dbReference type="RefSeq" id="WP_214112809.1">
    <property type="nucleotide sequence ID" value="NZ_JAHCTB010000003.1"/>
</dbReference>
<gene>
    <name evidence="4" type="ORF">KIV10_06995</name>
</gene>
<reference evidence="4 5" key="1">
    <citation type="submission" date="2021-05" db="EMBL/GenBank/DDBJ databases">
        <title>Aequorivita echinoideorum JCM 30378 genome.</title>
        <authorList>
            <person name="Zhang H."/>
            <person name="Li C."/>
        </authorList>
    </citation>
    <scope>NUCLEOTIDE SEQUENCE [LARGE SCALE GENOMIC DNA]</scope>
    <source>
        <strain evidence="4 5">JCM30378</strain>
    </source>
</reference>
<dbReference type="NCBIfam" id="TIGR04183">
    <property type="entry name" value="Por_Secre_tail"/>
    <property type="match status" value="1"/>
</dbReference>
<dbReference type="EMBL" id="JAHCTB010000003">
    <property type="protein sequence ID" value="MBT0607923.1"/>
    <property type="molecule type" value="Genomic_DNA"/>
</dbReference>
<feature type="compositionally biased region" description="Polar residues" evidence="2">
    <location>
        <begin position="359"/>
        <end position="374"/>
    </location>
</feature>
<evidence type="ECO:0000256" key="1">
    <source>
        <dbReference type="ARBA" id="ARBA00022729"/>
    </source>
</evidence>